<dbReference type="AlphaFoldDB" id="A0A0M8NT37"/>
<organism evidence="1 2">
    <name type="scientific">Penicillium nordicum</name>
    <dbReference type="NCBI Taxonomy" id="229535"/>
    <lineage>
        <taxon>Eukaryota</taxon>
        <taxon>Fungi</taxon>
        <taxon>Dikarya</taxon>
        <taxon>Ascomycota</taxon>
        <taxon>Pezizomycotina</taxon>
        <taxon>Eurotiomycetes</taxon>
        <taxon>Eurotiomycetidae</taxon>
        <taxon>Eurotiales</taxon>
        <taxon>Aspergillaceae</taxon>
        <taxon>Penicillium</taxon>
    </lineage>
</organism>
<proteinExistence type="predicted"/>
<accession>A0A0M8NT37</accession>
<sequence length="152" mass="17309">MENLQMLVEKQCSEIRNNKDGPREREREEERGIETIYRCGSVSCGFWASGTQAPNSIQMFLPSYWTLFEPLTMTLTYVTIPLQVKGVNLNLSIIHNLNSSPLIMFLYGFGSCKEDLADIVVNPTMQHYGSGCGHLDLTPLRRKKPSIIRRII</sequence>
<dbReference type="Proteomes" id="UP000037696">
    <property type="component" value="Unassembled WGS sequence"/>
</dbReference>
<keyword evidence="2" id="KW-1185">Reference proteome</keyword>
<dbReference type="STRING" id="229535.A0A0M8NT37"/>
<evidence type="ECO:0000313" key="1">
    <source>
        <dbReference type="EMBL" id="KOS38866.1"/>
    </source>
</evidence>
<dbReference type="EMBL" id="LHQQ01000231">
    <property type="protein sequence ID" value="KOS38866.1"/>
    <property type="molecule type" value="Genomic_DNA"/>
</dbReference>
<protein>
    <submittedName>
        <fullName evidence="1">Uncharacterized protein</fullName>
    </submittedName>
</protein>
<comment type="caution">
    <text evidence="1">The sequence shown here is derived from an EMBL/GenBank/DDBJ whole genome shotgun (WGS) entry which is preliminary data.</text>
</comment>
<reference evidence="1 2" key="1">
    <citation type="submission" date="2015-08" db="EMBL/GenBank/DDBJ databases">
        <title>Genome sequencing of Penicillium nordicum.</title>
        <authorList>
            <person name="Nguyen H.D."/>
            <person name="Seifert K.A."/>
        </authorList>
    </citation>
    <scope>NUCLEOTIDE SEQUENCE [LARGE SCALE GENOMIC DNA]</scope>
    <source>
        <strain evidence="1 2">DAOMC 185683</strain>
    </source>
</reference>
<gene>
    <name evidence="1" type="ORF">ACN38_g10307</name>
</gene>
<dbReference type="OrthoDB" id="190201at2759"/>
<evidence type="ECO:0000313" key="2">
    <source>
        <dbReference type="Proteomes" id="UP000037696"/>
    </source>
</evidence>
<name>A0A0M8NT37_9EURO</name>